<feature type="compositionally biased region" description="Basic and acidic residues" evidence="1">
    <location>
        <begin position="23"/>
        <end position="35"/>
    </location>
</feature>
<keyword evidence="3" id="KW-1185">Reference proteome</keyword>
<name>A0AA40G8Q2_9HYME</name>
<organism evidence="2 3">
    <name type="scientific">Melipona bicolor</name>
    <dbReference type="NCBI Taxonomy" id="60889"/>
    <lineage>
        <taxon>Eukaryota</taxon>
        <taxon>Metazoa</taxon>
        <taxon>Ecdysozoa</taxon>
        <taxon>Arthropoda</taxon>
        <taxon>Hexapoda</taxon>
        <taxon>Insecta</taxon>
        <taxon>Pterygota</taxon>
        <taxon>Neoptera</taxon>
        <taxon>Endopterygota</taxon>
        <taxon>Hymenoptera</taxon>
        <taxon>Apocrita</taxon>
        <taxon>Aculeata</taxon>
        <taxon>Apoidea</taxon>
        <taxon>Anthophila</taxon>
        <taxon>Apidae</taxon>
        <taxon>Melipona</taxon>
    </lineage>
</organism>
<feature type="region of interest" description="Disordered" evidence="1">
    <location>
        <begin position="22"/>
        <end position="55"/>
    </location>
</feature>
<evidence type="ECO:0000256" key="1">
    <source>
        <dbReference type="SAM" id="MobiDB-lite"/>
    </source>
</evidence>
<reference evidence="2" key="1">
    <citation type="submission" date="2021-10" db="EMBL/GenBank/DDBJ databases">
        <title>Melipona bicolor Genome sequencing and assembly.</title>
        <authorList>
            <person name="Araujo N.S."/>
            <person name="Arias M.C."/>
        </authorList>
    </citation>
    <scope>NUCLEOTIDE SEQUENCE</scope>
    <source>
        <strain evidence="2">USP_2M_L1-L4_2017</strain>
        <tissue evidence="2">Whole body</tissue>
    </source>
</reference>
<dbReference type="EMBL" id="JAHYIQ010000004">
    <property type="protein sequence ID" value="KAK1132800.1"/>
    <property type="molecule type" value="Genomic_DNA"/>
</dbReference>
<evidence type="ECO:0000313" key="3">
    <source>
        <dbReference type="Proteomes" id="UP001177670"/>
    </source>
</evidence>
<dbReference type="Proteomes" id="UP001177670">
    <property type="component" value="Unassembled WGS sequence"/>
</dbReference>
<protein>
    <submittedName>
        <fullName evidence="2">Uncharacterized protein</fullName>
    </submittedName>
</protein>
<comment type="caution">
    <text evidence="2">The sequence shown here is derived from an EMBL/GenBank/DDBJ whole genome shotgun (WGS) entry which is preliminary data.</text>
</comment>
<proteinExistence type="predicted"/>
<gene>
    <name evidence="2" type="ORF">K0M31_014172</name>
</gene>
<evidence type="ECO:0000313" key="2">
    <source>
        <dbReference type="EMBL" id="KAK1132800.1"/>
    </source>
</evidence>
<accession>A0AA40G8Q2</accession>
<dbReference type="AlphaFoldDB" id="A0AA40G8Q2"/>
<sequence>MENPGPHWLFLERRQFETPWGHPVHEKVSKERKDTNTPPLRAYRRKYPHVVESHN</sequence>